<evidence type="ECO:0000313" key="1">
    <source>
        <dbReference type="EMBL" id="KAI8022813.1"/>
    </source>
</evidence>
<keyword evidence="2" id="KW-1185">Reference proteome</keyword>
<dbReference type="Proteomes" id="UP001060215">
    <property type="component" value="Chromosome 6"/>
</dbReference>
<organism evidence="1 2">
    <name type="scientific">Camellia lanceoleosa</name>
    <dbReference type="NCBI Taxonomy" id="1840588"/>
    <lineage>
        <taxon>Eukaryota</taxon>
        <taxon>Viridiplantae</taxon>
        <taxon>Streptophyta</taxon>
        <taxon>Embryophyta</taxon>
        <taxon>Tracheophyta</taxon>
        <taxon>Spermatophyta</taxon>
        <taxon>Magnoliopsida</taxon>
        <taxon>eudicotyledons</taxon>
        <taxon>Gunneridae</taxon>
        <taxon>Pentapetalae</taxon>
        <taxon>asterids</taxon>
        <taxon>Ericales</taxon>
        <taxon>Theaceae</taxon>
        <taxon>Camellia</taxon>
    </lineage>
</organism>
<name>A0ACC0ICV2_9ERIC</name>
<comment type="caution">
    <text evidence="1">The sequence shown here is derived from an EMBL/GenBank/DDBJ whole genome shotgun (WGS) entry which is preliminary data.</text>
</comment>
<sequence length="173" mass="19276">MVSLIIVALAWCSMLVMLGIETGIYIRVPVVCSVWSCICVGGGCCDAQSHSFCDRFLHRVSILLINLSVLYMYLITLFIQVLKMKTFVSKIGGWLRCYDQAFGSNCICYQIGYGELKLKHGSVAYTPHEDGGQGEDEGHEEELGRDEDDDDKGDEEELGTKDIEDGDEFSKEP</sequence>
<dbReference type="EMBL" id="CM045763">
    <property type="protein sequence ID" value="KAI8022813.1"/>
    <property type="molecule type" value="Genomic_DNA"/>
</dbReference>
<accession>A0ACC0ICV2</accession>
<gene>
    <name evidence="1" type="ORF">LOK49_LG03G02740</name>
</gene>
<proteinExistence type="predicted"/>
<reference evidence="1 2" key="1">
    <citation type="journal article" date="2022" name="Plant J.">
        <title>Chromosome-level genome of Camellia lanceoleosa provides a valuable resource for understanding genome evolution and self-incompatibility.</title>
        <authorList>
            <person name="Gong W."/>
            <person name="Xiao S."/>
            <person name="Wang L."/>
            <person name="Liao Z."/>
            <person name="Chang Y."/>
            <person name="Mo W."/>
            <person name="Hu G."/>
            <person name="Li W."/>
            <person name="Zhao G."/>
            <person name="Zhu H."/>
            <person name="Hu X."/>
            <person name="Ji K."/>
            <person name="Xiang X."/>
            <person name="Song Q."/>
            <person name="Yuan D."/>
            <person name="Jin S."/>
            <person name="Zhang L."/>
        </authorList>
    </citation>
    <scope>NUCLEOTIDE SEQUENCE [LARGE SCALE GENOMIC DNA]</scope>
    <source>
        <strain evidence="1">SQ_2022a</strain>
    </source>
</reference>
<evidence type="ECO:0000313" key="2">
    <source>
        <dbReference type="Proteomes" id="UP001060215"/>
    </source>
</evidence>
<protein>
    <submittedName>
        <fullName evidence="1">Uncharacterized protein</fullName>
    </submittedName>
</protein>